<protein>
    <recommendedName>
        <fullName evidence="3">F-box domain-containing protein</fullName>
    </recommendedName>
</protein>
<gene>
    <name evidence="1" type="ORF">BAUCODRAFT_24866</name>
</gene>
<dbReference type="EMBL" id="KB445556">
    <property type="protein sequence ID" value="EMC95875.1"/>
    <property type="molecule type" value="Genomic_DNA"/>
</dbReference>
<dbReference type="InterPro" id="IPR038883">
    <property type="entry name" value="AN11006-like"/>
</dbReference>
<evidence type="ECO:0008006" key="3">
    <source>
        <dbReference type="Google" id="ProtNLM"/>
    </source>
</evidence>
<dbReference type="PANTHER" id="PTHR42085">
    <property type="entry name" value="F-BOX DOMAIN-CONTAINING PROTEIN"/>
    <property type="match status" value="1"/>
</dbReference>
<proteinExistence type="predicted"/>
<keyword evidence="2" id="KW-1185">Reference proteome</keyword>
<dbReference type="HOGENOM" id="CLU_949902_0_0_1"/>
<dbReference type="RefSeq" id="XP_007676739.1">
    <property type="nucleotide sequence ID" value="XM_007678549.1"/>
</dbReference>
<evidence type="ECO:0000313" key="1">
    <source>
        <dbReference type="EMBL" id="EMC95875.1"/>
    </source>
</evidence>
<dbReference type="OrthoDB" id="62952at2759"/>
<dbReference type="PANTHER" id="PTHR42085:SF2">
    <property type="entry name" value="F-BOX DOMAIN-CONTAINING PROTEIN"/>
    <property type="match status" value="1"/>
</dbReference>
<evidence type="ECO:0000313" key="2">
    <source>
        <dbReference type="Proteomes" id="UP000011761"/>
    </source>
</evidence>
<dbReference type="KEGG" id="bcom:BAUCODRAFT_24866"/>
<dbReference type="Proteomes" id="UP000011761">
    <property type="component" value="Unassembled WGS sequence"/>
</dbReference>
<name>M2NAJ9_BAUPA</name>
<dbReference type="GeneID" id="19110237"/>
<dbReference type="AlphaFoldDB" id="M2NAJ9"/>
<organism evidence="1 2">
    <name type="scientific">Baudoinia panamericana (strain UAMH 10762)</name>
    <name type="common">Angels' share fungus</name>
    <name type="synonym">Baudoinia compniacensis (strain UAMH 10762)</name>
    <dbReference type="NCBI Taxonomy" id="717646"/>
    <lineage>
        <taxon>Eukaryota</taxon>
        <taxon>Fungi</taxon>
        <taxon>Dikarya</taxon>
        <taxon>Ascomycota</taxon>
        <taxon>Pezizomycotina</taxon>
        <taxon>Dothideomycetes</taxon>
        <taxon>Dothideomycetidae</taxon>
        <taxon>Mycosphaerellales</taxon>
        <taxon>Teratosphaeriaceae</taxon>
        <taxon>Baudoinia</taxon>
    </lineage>
</organism>
<accession>M2NAJ9</accession>
<reference evidence="1 2" key="1">
    <citation type="journal article" date="2012" name="PLoS Pathog.">
        <title>Diverse lifestyles and strategies of plant pathogenesis encoded in the genomes of eighteen Dothideomycetes fungi.</title>
        <authorList>
            <person name="Ohm R.A."/>
            <person name="Feau N."/>
            <person name="Henrissat B."/>
            <person name="Schoch C.L."/>
            <person name="Horwitz B.A."/>
            <person name="Barry K.W."/>
            <person name="Condon B.J."/>
            <person name="Copeland A.C."/>
            <person name="Dhillon B."/>
            <person name="Glaser F."/>
            <person name="Hesse C.N."/>
            <person name="Kosti I."/>
            <person name="LaButti K."/>
            <person name="Lindquist E.A."/>
            <person name="Lucas S."/>
            <person name="Salamov A.A."/>
            <person name="Bradshaw R.E."/>
            <person name="Ciuffetti L."/>
            <person name="Hamelin R.C."/>
            <person name="Kema G.H.J."/>
            <person name="Lawrence C."/>
            <person name="Scott J.A."/>
            <person name="Spatafora J.W."/>
            <person name="Turgeon B.G."/>
            <person name="de Wit P.J.G.M."/>
            <person name="Zhong S."/>
            <person name="Goodwin S.B."/>
            <person name="Grigoriev I.V."/>
        </authorList>
    </citation>
    <scope>NUCLEOTIDE SEQUENCE [LARGE SCALE GENOMIC DNA]</scope>
    <source>
        <strain evidence="1 2">UAMH 10762</strain>
    </source>
</reference>
<sequence>MQRFLTIFGAAWLIDQRHSTPEIRDDTTQPCYLLHLPAELRNAIWREVLTVRSPSDLAAISYKEVLDAPGAEVGSPDLGYVRPHALVQTCRQIRAEALPVFFAENSFIMTNSPVRAGQHRHELRQNWHPHTVAWLDSVPRHVSHIRQLTFRNPWSKLPDIARLLASNGRLTFVGLYPGLGEDCEDDSALICDNRRRRQDVLSILDAVYERIDKGDDGVEPLFTLKEIVLVANLVLTSHYLYKPQVAREHSLEEILSILELPAHQFVPRRASTKFWDGPMGEPNTSFVVWNSSH</sequence>